<comment type="caution">
    <text evidence="1">The sequence shown here is derived from an EMBL/GenBank/DDBJ whole genome shotgun (WGS) entry which is preliminary data.</text>
</comment>
<dbReference type="EMBL" id="JASCZI010151433">
    <property type="protein sequence ID" value="MED6172823.1"/>
    <property type="molecule type" value="Genomic_DNA"/>
</dbReference>
<protein>
    <submittedName>
        <fullName evidence="1">Uncharacterized protein</fullName>
    </submittedName>
</protein>
<keyword evidence="2" id="KW-1185">Reference proteome</keyword>
<accession>A0ABU6VKW8</accession>
<name>A0ABU6VKW8_9FABA</name>
<evidence type="ECO:0000313" key="2">
    <source>
        <dbReference type="Proteomes" id="UP001341840"/>
    </source>
</evidence>
<evidence type="ECO:0000313" key="1">
    <source>
        <dbReference type="EMBL" id="MED6172823.1"/>
    </source>
</evidence>
<organism evidence="1 2">
    <name type="scientific">Stylosanthes scabra</name>
    <dbReference type="NCBI Taxonomy" id="79078"/>
    <lineage>
        <taxon>Eukaryota</taxon>
        <taxon>Viridiplantae</taxon>
        <taxon>Streptophyta</taxon>
        <taxon>Embryophyta</taxon>
        <taxon>Tracheophyta</taxon>
        <taxon>Spermatophyta</taxon>
        <taxon>Magnoliopsida</taxon>
        <taxon>eudicotyledons</taxon>
        <taxon>Gunneridae</taxon>
        <taxon>Pentapetalae</taxon>
        <taxon>rosids</taxon>
        <taxon>fabids</taxon>
        <taxon>Fabales</taxon>
        <taxon>Fabaceae</taxon>
        <taxon>Papilionoideae</taxon>
        <taxon>50 kb inversion clade</taxon>
        <taxon>dalbergioids sensu lato</taxon>
        <taxon>Dalbergieae</taxon>
        <taxon>Pterocarpus clade</taxon>
        <taxon>Stylosanthes</taxon>
    </lineage>
</organism>
<gene>
    <name evidence="1" type="ORF">PIB30_053527</name>
</gene>
<sequence>MVGEFSAFGREMIKHSLVAEFNHTVIQDHEKPWYPTLDDAYDLKACFDKCDKTYGISLTKRSVHKWRKCISLSKKLHKCIEDCNEQYGNEEESKMCIQEYCNKRTVLFMLRIWYPFSKERYG</sequence>
<proteinExistence type="predicted"/>
<reference evidence="1 2" key="1">
    <citation type="journal article" date="2023" name="Plants (Basel)">
        <title>Bridging the Gap: Combining Genomics and Transcriptomics Approaches to Understand Stylosanthes scabra, an Orphan Legume from the Brazilian Caatinga.</title>
        <authorList>
            <person name="Ferreira-Neto J.R.C."/>
            <person name="da Silva M.D."/>
            <person name="Binneck E."/>
            <person name="de Melo N.F."/>
            <person name="da Silva R.H."/>
            <person name="de Melo A.L.T.M."/>
            <person name="Pandolfi V."/>
            <person name="Bustamante F.O."/>
            <person name="Brasileiro-Vidal A.C."/>
            <person name="Benko-Iseppon A.M."/>
        </authorList>
    </citation>
    <scope>NUCLEOTIDE SEQUENCE [LARGE SCALE GENOMIC DNA]</scope>
    <source>
        <tissue evidence="1">Leaves</tissue>
    </source>
</reference>
<dbReference type="Proteomes" id="UP001341840">
    <property type="component" value="Unassembled WGS sequence"/>
</dbReference>